<accession>A0AC34GH62</accession>
<dbReference type="Proteomes" id="UP000887579">
    <property type="component" value="Unplaced"/>
</dbReference>
<evidence type="ECO:0000313" key="2">
    <source>
        <dbReference type="WBParaSite" id="ES5_v2.g29072.t1"/>
    </source>
</evidence>
<reference evidence="2" key="1">
    <citation type="submission" date="2022-11" db="UniProtKB">
        <authorList>
            <consortium name="WormBaseParasite"/>
        </authorList>
    </citation>
    <scope>IDENTIFICATION</scope>
</reference>
<dbReference type="WBParaSite" id="ES5_v2.g29072.t1">
    <property type="protein sequence ID" value="ES5_v2.g29072.t1"/>
    <property type="gene ID" value="ES5_v2.g29072"/>
</dbReference>
<sequence length="119" mass="13402">MEALNLQYSKYLHHSHHRLSSVIGLEALKFFAITALPQITQAISYILCCFLTSEGYVGPIVVYKVIQTIYMSSISISTISQFTNNVHQARLGAREMNDIFEAKWDKINSKSTKAKVFAA</sequence>
<proteinExistence type="predicted"/>
<name>A0AC34GH62_9BILA</name>
<protein>
    <submittedName>
        <fullName evidence="2">Uncharacterized protein</fullName>
    </submittedName>
</protein>
<organism evidence="1 2">
    <name type="scientific">Panagrolaimus sp. ES5</name>
    <dbReference type="NCBI Taxonomy" id="591445"/>
    <lineage>
        <taxon>Eukaryota</taxon>
        <taxon>Metazoa</taxon>
        <taxon>Ecdysozoa</taxon>
        <taxon>Nematoda</taxon>
        <taxon>Chromadorea</taxon>
        <taxon>Rhabditida</taxon>
        <taxon>Tylenchina</taxon>
        <taxon>Panagrolaimomorpha</taxon>
        <taxon>Panagrolaimoidea</taxon>
        <taxon>Panagrolaimidae</taxon>
        <taxon>Panagrolaimus</taxon>
    </lineage>
</organism>
<evidence type="ECO:0000313" key="1">
    <source>
        <dbReference type="Proteomes" id="UP000887579"/>
    </source>
</evidence>